<dbReference type="EMBL" id="CM024803">
    <property type="protein sequence ID" value="KAG8010955.1"/>
    <property type="molecule type" value="Genomic_DNA"/>
</dbReference>
<keyword evidence="2" id="KW-1185">Reference proteome</keyword>
<dbReference type="Proteomes" id="UP000805704">
    <property type="component" value="Chromosome 15"/>
</dbReference>
<name>A0ACB7F906_NIBAL</name>
<organism evidence="1 2">
    <name type="scientific">Nibea albiflora</name>
    <name type="common">Yellow drum</name>
    <name type="synonym">Corvina albiflora</name>
    <dbReference type="NCBI Taxonomy" id="240163"/>
    <lineage>
        <taxon>Eukaryota</taxon>
        <taxon>Metazoa</taxon>
        <taxon>Chordata</taxon>
        <taxon>Craniata</taxon>
        <taxon>Vertebrata</taxon>
        <taxon>Euteleostomi</taxon>
        <taxon>Actinopterygii</taxon>
        <taxon>Neopterygii</taxon>
        <taxon>Teleostei</taxon>
        <taxon>Neoteleostei</taxon>
        <taxon>Acanthomorphata</taxon>
        <taxon>Eupercaria</taxon>
        <taxon>Sciaenidae</taxon>
        <taxon>Nibea</taxon>
    </lineage>
</organism>
<evidence type="ECO:0000313" key="1">
    <source>
        <dbReference type="EMBL" id="KAG8010955.1"/>
    </source>
</evidence>
<protein>
    <submittedName>
        <fullName evidence="1">Methyl-CpG-binding domain protein 2</fullName>
    </submittedName>
</protein>
<comment type="caution">
    <text evidence="1">The sequence shown here is derived from an EMBL/GenBank/DDBJ whole genome shotgun (WGS) entry which is preliminary data.</text>
</comment>
<sequence>MMERKKTDCPALPPGWKKEEVIRKSGLSAGKSDVYYYSPSGKKFRSKPQLSRYLGNTVDLGCFDFRTGKMMPGKMQKNKQRLRHDPLSLAKESEADREGSKDGGKETGKVECKEGRKEQGKEGNEEGRKEGWEGRKGGKPDLNTALPIRQTASIFKQPVTKVTSHPGNKLFWERRLKGLRSSDITEEALRTMDLPKGLQNSSDETLLSAIASALHMSSAPITGQTSVAAEKNPAIWLNTSQPLCKAFTVTDEHIREQELKVYQARRSLEEALMADGLARAVENTRELLEGKTA</sequence>
<proteinExistence type="predicted"/>
<evidence type="ECO:0000313" key="2">
    <source>
        <dbReference type="Proteomes" id="UP000805704"/>
    </source>
</evidence>
<accession>A0ACB7F906</accession>
<reference evidence="1" key="1">
    <citation type="submission" date="2020-04" db="EMBL/GenBank/DDBJ databases">
        <title>A chromosome-scale assembly and high-density genetic map of the yellow drum (Nibea albiflora) genome.</title>
        <authorList>
            <person name="Xu D."/>
            <person name="Zhang W."/>
            <person name="Chen R."/>
            <person name="Tan P."/>
            <person name="Wang L."/>
            <person name="Song H."/>
            <person name="Tian L."/>
            <person name="Zhu Q."/>
            <person name="Wang B."/>
        </authorList>
    </citation>
    <scope>NUCLEOTIDE SEQUENCE</scope>
    <source>
        <strain evidence="1">ZJHYS-2018</strain>
    </source>
</reference>
<gene>
    <name evidence="1" type="primary">MBD2</name>
    <name evidence="1" type="ORF">GBF38_019884</name>
</gene>